<feature type="transmembrane region" description="Helical" evidence="2">
    <location>
        <begin position="492"/>
        <end position="513"/>
    </location>
</feature>
<organism evidence="3 4">
    <name type="scientific">Microvirga makkahensis</name>
    <dbReference type="NCBI Taxonomy" id="1128670"/>
    <lineage>
        <taxon>Bacteria</taxon>
        <taxon>Pseudomonadati</taxon>
        <taxon>Pseudomonadota</taxon>
        <taxon>Alphaproteobacteria</taxon>
        <taxon>Hyphomicrobiales</taxon>
        <taxon>Methylobacteriaceae</taxon>
        <taxon>Microvirga</taxon>
    </lineage>
</organism>
<dbReference type="RefSeq" id="WP_160887020.1">
    <property type="nucleotide sequence ID" value="NZ_WURB01000020.1"/>
</dbReference>
<feature type="coiled-coil region" evidence="1">
    <location>
        <begin position="178"/>
        <end position="205"/>
    </location>
</feature>
<evidence type="ECO:0000256" key="2">
    <source>
        <dbReference type="SAM" id="Phobius"/>
    </source>
</evidence>
<keyword evidence="2" id="KW-0812">Transmembrane</keyword>
<dbReference type="OrthoDB" id="8114194at2"/>
<keyword evidence="1" id="KW-0175">Coiled coil</keyword>
<proteinExistence type="predicted"/>
<keyword evidence="2" id="KW-0472">Membrane</keyword>
<comment type="caution">
    <text evidence="3">The sequence shown here is derived from an EMBL/GenBank/DDBJ whole genome shotgun (WGS) entry which is preliminary data.</text>
</comment>
<feature type="transmembrane region" description="Helical" evidence="2">
    <location>
        <begin position="20"/>
        <end position="41"/>
    </location>
</feature>
<gene>
    <name evidence="3" type="ORF">GR328_20230</name>
</gene>
<dbReference type="InterPro" id="IPR050445">
    <property type="entry name" value="Bact_polysacc_biosynth/exp"/>
</dbReference>
<keyword evidence="4" id="KW-1185">Reference proteome</keyword>
<keyword evidence="2" id="KW-1133">Transmembrane helix</keyword>
<protein>
    <recommendedName>
        <fullName evidence="5">Polysaccharide chain length determinant protein, PEP-CTERM locus subfamily</fullName>
    </recommendedName>
</protein>
<evidence type="ECO:0000256" key="1">
    <source>
        <dbReference type="SAM" id="Coils"/>
    </source>
</evidence>
<feature type="coiled-coil region" evidence="1">
    <location>
        <begin position="372"/>
        <end position="399"/>
    </location>
</feature>
<reference evidence="3 4" key="1">
    <citation type="submission" date="2019-12" db="EMBL/GenBank/DDBJ databases">
        <authorList>
            <person name="Yuan C.-G."/>
        </authorList>
    </citation>
    <scope>NUCLEOTIDE SEQUENCE [LARGE SCALE GENOMIC DNA]</scope>
    <source>
        <strain evidence="3 4">KCTC 23863</strain>
    </source>
</reference>
<dbReference type="AlphaFoldDB" id="A0A7X3SQP9"/>
<evidence type="ECO:0000313" key="4">
    <source>
        <dbReference type="Proteomes" id="UP000436483"/>
    </source>
</evidence>
<dbReference type="PANTHER" id="PTHR32309">
    <property type="entry name" value="TYROSINE-PROTEIN KINASE"/>
    <property type="match status" value="1"/>
</dbReference>
<evidence type="ECO:0008006" key="5">
    <source>
        <dbReference type="Google" id="ProtNLM"/>
    </source>
</evidence>
<feature type="transmembrane region" description="Helical" evidence="2">
    <location>
        <begin position="431"/>
        <end position="453"/>
    </location>
</feature>
<reference evidence="3 4" key="2">
    <citation type="submission" date="2020-01" db="EMBL/GenBank/DDBJ databases">
        <title>Microvirga sp. nov., an arsenate reduction bacterium isolated from Tibet hotspring sediments.</title>
        <authorList>
            <person name="Xian W.-D."/>
            <person name="Li W.-J."/>
        </authorList>
    </citation>
    <scope>NUCLEOTIDE SEQUENCE [LARGE SCALE GENOMIC DNA]</scope>
    <source>
        <strain evidence="3 4">KCTC 23863</strain>
    </source>
</reference>
<dbReference type="PANTHER" id="PTHR32309:SF31">
    <property type="entry name" value="CAPSULAR EXOPOLYSACCHARIDE FAMILY"/>
    <property type="match status" value="1"/>
</dbReference>
<accession>A0A7X3SQP9</accession>
<name>A0A7X3SQP9_9HYPH</name>
<dbReference type="EMBL" id="WURB01000020">
    <property type="protein sequence ID" value="MXQ13742.1"/>
    <property type="molecule type" value="Genomic_DNA"/>
</dbReference>
<dbReference type="Proteomes" id="UP000436483">
    <property type="component" value="Unassembled WGS sequence"/>
</dbReference>
<sequence>MEQGSERGIQHYLDLLKRRFGLVAGIILLLAAVGAAVVFSLPRIYRGEAAILVDPPTISASLGEPGRPYQPTEPLQLAEQRVLTRENLLRLAEKFDLFTKRRASLTPVEIADLMRERTRIARIEVGPAARPPNSPTFTFTVEFEYENPELAAAVADELAHAILNEDVRARTSRAGDAVQLLGREVKDMRGQIAAIEDQISGLSQKNIDVLPGRPEFQMTQLEAKRSDLAENDAAIRSLDDERRLLDLELRMKAVGGSAPASDTQALEMRLQEMKEQLVDRTSVYSDKHPEVRTLKQQIVSIEEQIRNASSRAELPGHIETSLLPPNLRLIAERIRTLEDRRIFLDERRQTLQASISALQIGIAQAPEVEAALRTLQGRRDALQRSLDELTGRLTAAELVERLEQDERSQRLKLIERPIVPDKPAKPNRLKLLIVVLGAAVIAGFGTVLALDFLDQTIRSANEVRSATGGMPVTCIPKIMTRREARRRRIRRTVGTASVGSLMLVLLFAAHTYVMPVQQIWEKVELFRRN</sequence>
<evidence type="ECO:0000313" key="3">
    <source>
        <dbReference type="EMBL" id="MXQ13742.1"/>
    </source>
</evidence>